<dbReference type="Gene3D" id="3.30.870.10">
    <property type="entry name" value="Endonuclease Chain A"/>
    <property type="match status" value="2"/>
</dbReference>
<keyword evidence="5" id="KW-0442">Lipid degradation</keyword>
<evidence type="ECO:0000256" key="5">
    <source>
        <dbReference type="ARBA" id="ARBA00022963"/>
    </source>
</evidence>
<keyword evidence="11" id="KW-1185">Reference proteome</keyword>
<dbReference type="InterPro" id="IPR001736">
    <property type="entry name" value="PLipase_D/transphosphatidylase"/>
</dbReference>
<evidence type="ECO:0000256" key="3">
    <source>
        <dbReference type="ARBA" id="ARBA00022737"/>
    </source>
</evidence>
<evidence type="ECO:0000256" key="1">
    <source>
        <dbReference type="ARBA" id="ARBA00000798"/>
    </source>
</evidence>
<feature type="signal peptide" evidence="8">
    <location>
        <begin position="1"/>
        <end position="19"/>
    </location>
</feature>
<dbReference type="Proteomes" id="UP000041254">
    <property type="component" value="Unassembled WGS sequence"/>
</dbReference>
<proteinExistence type="predicted"/>
<dbReference type="PhylomeDB" id="A0A0G4EDA0"/>
<dbReference type="OMA" id="GTETIDC"/>
<dbReference type="EC" id="3.1.4.4" evidence="2"/>
<dbReference type="SUPFAM" id="SSF56024">
    <property type="entry name" value="Phospholipase D/nuclease"/>
    <property type="match status" value="2"/>
</dbReference>
<evidence type="ECO:0000313" key="11">
    <source>
        <dbReference type="Proteomes" id="UP000041254"/>
    </source>
</evidence>
<dbReference type="OrthoDB" id="14911at2759"/>
<evidence type="ECO:0000256" key="8">
    <source>
        <dbReference type="SAM" id="SignalP"/>
    </source>
</evidence>
<dbReference type="InterPro" id="IPR015679">
    <property type="entry name" value="PLipase_D_fam"/>
</dbReference>
<dbReference type="VEuPathDB" id="CryptoDB:Vbra_11244"/>
<sequence length="660" mass="73874">MNLLCLLYSFALLSVTATGGNTSAVQSDRLSAIHAHTAGTAGAARGSADWKGTFPERKCTFHPIVCSNSFDKRHLGYYEQLYEILTDPNLGKGSEIIFTGYKIDVSTRLLGAWVSADNPPLSFLFKKLIEKNVKIHVVFWQNIGTFTLDAVTTTAYNVNEQAKQLDRMGVRVFIDVGTEYGTAKMANSNHMKSLVINREVAFIGGLDIDPERVDSPEHRHDNPSRYAPKKPGNLQKPWQDIHSRLTGQAAKDIAYIHEGCKIYKSDSSSWLGGLLSGAVAIFRDIVDDDLAAIRDKMCTGSYMPPWDYEAPRFDFTPYLEKHKGFPGTCQILLSGTRNFLKTPESITVTSIMDDYVRLIGNAERYVYLETQYFVGLAADVDCKAALQSEDGNFHPRNAVPAAIFERITKAMDNKEDFSFVLSVPLAPYPTLPLYAVLMSLFHERCGMVSQLERYRSKHNVREPLKRYFSVYFHGRVANLASARGAVAYATYVHSKMLIVDDRYCHLREVLIMCNDRSMTGEGDAEANVRFTAGSAKPDTNGVVELRKKVFGYLFPYLTFDPFSTYKRSFSEMVSDAVDEAGEEVAQQTGLDWAHGTLQGKPLRELPNWEKITGGFNYIDLGHTIDDSALPLLWPLTKDIFGEPRSWRGTSNATSLAYLAW</sequence>
<dbReference type="PANTHER" id="PTHR18896:SF76">
    <property type="entry name" value="PHOSPHOLIPASE"/>
    <property type="match status" value="1"/>
</dbReference>
<dbReference type="InParanoid" id="A0A0G4EDA0"/>
<comment type="catalytic activity">
    <reaction evidence="1">
        <text>a 1,2-diacyl-sn-glycero-3-phosphocholine + H2O = a 1,2-diacyl-sn-glycero-3-phosphate + choline + H(+)</text>
        <dbReference type="Rhea" id="RHEA:14445"/>
        <dbReference type="ChEBI" id="CHEBI:15354"/>
        <dbReference type="ChEBI" id="CHEBI:15377"/>
        <dbReference type="ChEBI" id="CHEBI:15378"/>
        <dbReference type="ChEBI" id="CHEBI:57643"/>
        <dbReference type="ChEBI" id="CHEBI:58608"/>
        <dbReference type="EC" id="3.1.4.4"/>
    </reaction>
</comment>
<dbReference type="GO" id="GO:0009395">
    <property type="term" value="P:phospholipid catabolic process"/>
    <property type="evidence" value="ECO:0007669"/>
    <property type="project" value="TreeGrafter"/>
</dbReference>
<evidence type="ECO:0000256" key="7">
    <source>
        <dbReference type="SAM" id="MobiDB-lite"/>
    </source>
</evidence>
<evidence type="ECO:0000259" key="9">
    <source>
        <dbReference type="PROSITE" id="PS50035"/>
    </source>
</evidence>
<gene>
    <name evidence="10" type="ORF">Vbra_11244</name>
</gene>
<dbReference type="PANTHER" id="PTHR18896">
    <property type="entry name" value="PHOSPHOLIPASE D"/>
    <property type="match status" value="1"/>
</dbReference>
<dbReference type="EMBL" id="CDMY01000176">
    <property type="protein sequence ID" value="CEL93534.1"/>
    <property type="molecule type" value="Genomic_DNA"/>
</dbReference>
<keyword evidence="3" id="KW-0677">Repeat</keyword>
<accession>A0A0G4EDA0</accession>
<feature type="domain" description="PLD phosphodiesterase" evidence="9">
    <location>
        <begin position="185"/>
        <end position="212"/>
    </location>
</feature>
<reference evidence="10 11" key="1">
    <citation type="submission" date="2014-11" db="EMBL/GenBank/DDBJ databases">
        <authorList>
            <person name="Zhu J."/>
            <person name="Qi W."/>
            <person name="Song R."/>
        </authorList>
    </citation>
    <scope>NUCLEOTIDE SEQUENCE [LARGE SCALE GENOMIC DNA]</scope>
</reference>
<evidence type="ECO:0000313" key="10">
    <source>
        <dbReference type="EMBL" id="CEL93534.1"/>
    </source>
</evidence>
<dbReference type="GO" id="GO:0004630">
    <property type="term" value="F:phospholipase D activity"/>
    <property type="evidence" value="ECO:0007669"/>
    <property type="project" value="UniProtKB-EC"/>
</dbReference>
<organism evidence="10 11">
    <name type="scientific">Vitrella brassicaformis (strain CCMP3155)</name>
    <dbReference type="NCBI Taxonomy" id="1169540"/>
    <lineage>
        <taxon>Eukaryota</taxon>
        <taxon>Sar</taxon>
        <taxon>Alveolata</taxon>
        <taxon>Colpodellida</taxon>
        <taxon>Vitrellaceae</taxon>
        <taxon>Vitrella</taxon>
    </lineage>
</organism>
<evidence type="ECO:0000256" key="4">
    <source>
        <dbReference type="ARBA" id="ARBA00022801"/>
    </source>
</evidence>
<dbReference type="PROSITE" id="PS50035">
    <property type="entry name" value="PLD"/>
    <property type="match status" value="1"/>
</dbReference>
<evidence type="ECO:0000256" key="6">
    <source>
        <dbReference type="ARBA" id="ARBA00023098"/>
    </source>
</evidence>
<keyword evidence="6" id="KW-0443">Lipid metabolism</keyword>
<name>A0A0G4EDA0_VITBC</name>
<keyword evidence="4" id="KW-0378">Hydrolase</keyword>
<feature type="compositionally biased region" description="Basic and acidic residues" evidence="7">
    <location>
        <begin position="211"/>
        <end position="223"/>
    </location>
</feature>
<dbReference type="AlphaFoldDB" id="A0A0G4EDA0"/>
<feature type="chain" id="PRO_5005187453" description="phospholipase D" evidence="8">
    <location>
        <begin position="20"/>
        <end position="660"/>
    </location>
</feature>
<dbReference type="STRING" id="1169540.A0A0G4EDA0"/>
<keyword evidence="8" id="KW-0732">Signal</keyword>
<protein>
    <recommendedName>
        <fullName evidence="2">phospholipase D</fullName>
        <ecNumber evidence="2">3.1.4.4</ecNumber>
    </recommendedName>
</protein>
<feature type="region of interest" description="Disordered" evidence="7">
    <location>
        <begin position="211"/>
        <end position="237"/>
    </location>
</feature>
<evidence type="ECO:0000256" key="2">
    <source>
        <dbReference type="ARBA" id="ARBA00012027"/>
    </source>
</evidence>